<name>A0ABV8LJS4_9ACTN</name>
<feature type="transmembrane region" description="Helical" evidence="1">
    <location>
        <begin position="188"/>
        <end position="207"/>
    </location>
</feature>
<feature type="transmembrane region" description="Helical" evidence="1">
    <location>
        <begin position="102"/>
        <end position="123"/>
    </location>
</feature>
<evidence type="ECO:0000313" key="3">
    <source>
        <dbReference type="Proteomes" id="UP001595816"/>
    </source>
</evidence>
<sequence length="216" mass="22630">MEERKWGNWLRGLGAIATFVQIAALCVAVAVLVIAFIPKSPVAVELPTSLLPASLSSFASPAGSPDASPDASSAAKVVPGVEIDPEGTVMVRVTDPSLAQRLLYLVTVLPGLLLIAEIARRLAGLLRIAREQDPFSSRTAKDLTVLAKITAFGGAGAWAVAIVALWVLSTTVLRDGGAFVSTPPLLPWVFVAFIFAGFGQLIARGVAMRTELDTVI</sequence>
<dbReference type="Pfam" id="PF11188">
    <property type="entry name" value="DUF2975"/>
    <property type="match status" value="1"/>
</dbReference>
<keyword evidence="1" id="KW-1133">Transmembrane helix</keyword>
<comment type="caution">
    <text evidence="2">The sequence shown here is derived from an EMBL/GenBank/DDBJ whole genome shotgun (WGS) entry which is preliminary data.</text>
</comment>
<feature type="transmembrane region" description="Helical" evidence="1">
    <location>
        <begin position="12"/>
        <end position="37"/>
    </location>
</feature>
<gene>
    <name evidence="2" type="ORF">ACFOZ4_05535</name>
</gene>
<organism evidence="2 3">
    <name type="scientific">Hamadaea flava</name>
    <dbReference type="NCBI Taxonomy" id="1742688"/>
    <lineage>
        <taxon>Bacteria</taxon>
        <taxon>Bacillati</taxon>
        <taxon>Actinomycetota</taxon>
        <taxon>Actinomycetes</taxon>
        <taxon>Micromonosporales</taxon>
        <taxon>Micromonosporaceae</taxon>
        <taxon>Hamadaea</taxon>
    </lineage>
</organism>
<proteinExistence type="predicted"/>
<dbReference type="InterPro" id="IPR021354">
    <property type="entry name" value="DUF2975"/>
</dbReference>
<keyword evidence="1" id="KW-0812">Transmembrane</keyword>
<protein>
    <submittedName>
        <fullName evidence="2">DUF2975 domain-containing protein</fullName>
    </submittedName>
</protein>
<evidence type="ECO:0000313" key="2">
    <source>
        <dbReference type="EMBL" id="MFC4130064.1"/>
    </source>
</evidence>
<evidence type="ECO:0000256" key="1">
    <source>
        <dbReference type="SAM" id="Phobius"/>
    </source>
</evidence>
<keyword evidence="1" id="KW-0472">Membrane</keyword>
<reference evidence="3" key="1">
    <citation type="journal article" date="2019" name="Int. J. Syst. Evol. Microbiol.">
        <title>The Global Catalogue of Microorganisms (GCM) 10K type strain sequencing project: providing services to taxonomists for standard genome sequencing and annotation.</title>
        <authorList>
            <consortium name="The Broad Institute Genomics Platform"/>
            <consortium name="The Broad Institute Genome Sequencing Center for Infectious Disease"/>
            <person name="Wu L."/>
            <person name="Ma J."/>
        </authorList>
    </citation>
    <scope>NUCLEOTIDE SEQUENCE [LARGE SCALE GENOMIC DNA]</scope>
    <source>
        <strain evidence="3">CGMCC 4.7289</strain>
    </source>
</reference>
<dbReference type="RefSeq" id="WP_253755783.1">
    <property type="nucleotide sequence ID" value="NZ_JAMZDZ010000001.1"/>
</dbReference>
<accession>A0ABV8LJS4</accession>
<dbReference type="EMBL" id="JBHSAY010000004">
    <property type="protein sequence ID" value="MFC4130064.1"/>
    <property type="molecule type" value="Genomic_DNA"/>
</dbReference>
<keyword evidence="3" id="KW-1185">Reference proteome</keyword>
<dbReference type="Proteomes" id="UP001595816">
    <property type="component" value="Unassembled WGS sequence"/>
</dbReference>
<feature type="transmembrane region" description="Helical" evidence="1">
    <location>
        <begin position="143"/>
        <end position="168"/>
    </location>
</feature>